<dbReference type="PANTHER" id="PTHR37066">
    <property type="entry name" value="HELICASE-ASSOCIATED"/>
    <property type="match status" value="1"/>
</dbReference>
<gene>
    <name evidence="1" type="ORF">PHMEG_00035390</name>
</gene>
<protein>
    <submittedName>
        <fullName evidence="1">Uncharacterized protein</fullName>
    </submittedName>
</protein>
<dbReference type="OrthoDB" id="72421at2759"/>
<reference evidence="2" key="1">
    <citation type="submission" date="2017-03" db="EMBL/GenBank/DDBJ databases">
        <title>Phytopthora megakarya and P. palmivora, two closely related causual agents of cacao black pod achieved similar genome size and gene model numbers by different mechanisms.</title>
        <authorList>
            <person name="Ali S."/>
            <person name="Shao J."/>
            <person name="Larry D.J."/>
            <person name="Kronmiller B."/>
            <person name="Shen D."/>
            <person name="Strem M.D."/>
            <person name="Melnick R.L."/>
            <person name="Guiltinan M.J."/>
            <person name="Tyler B.M."/>
            <person name="Meinhardt L.W."/>
            <person name="Bailey B.A."/>
        </authorList>
    </citation>
    <scope>NUCLEOTIDE SEQUENCE [LARGE SCALE GENOMIC DNA]</scope>
    <source>
        <strain evidence="2">zdho120</strain>
    </source>
</reference>
<evidence type="ECO:0000313" key="1">
    <source>
        <dbReference type="EMBL" id="OWY94782.1"/>
    </source>
</evidence>
<dbReference type="Proteomes" id="UP000198211">
    <property type="component" value="Unassembled WGS sequence"/>
</dbReference>
<dbReference type="AlphaFoldDB" id="A0A225UNU5"/>
<sequence length="74" mass="8417">WEEKMMTGLKTYKEKNRDVFILMSFTVPFDDASWPQELRGYSLGKAVARLRSNLCKDLVLGYVCIGSNTGPVQI</sequence>
<organism evidence="1 2">
    <name type="scientific">Phytophthora megakarya</name>
    <dbReference type="NCBI Taxonomy" id="4795"/>
    <lineage>
        <taxon>Eukaryota</taxon>
        <taxon>Sar</taxon>
        <taxon>Stramenopiles</taxon>
        <taxon>Oomycota</taxon>
        <taxon>Peronosporomycetes</taxon>
        <taxon>Peronosporales</taxon>
        <taxon>Peronosporaceae</taxon>
        <taxon>Phytophthora</taxon>
    </lineage>
</organism>
<proteinExistence type="predicted"/>
<feature type="non-terminal residue" evidence="1">
    <location>
        <position position="1"/>
    </location>
</feature>
<comment type="caution">
    <text evidence="1">The sequence shown here is derived from an EMBL/GenBank/DDBJ whole genome shotgun (WGS) entry which is preliminary data.</text>
</comment>
<accession>A0A225UNU5</accession>
<evidence type="ECO:0000313" key="2">
    <source>
        <dbReference type="Proteomes" id="UP000198211"/>
    </source>
</evidence>
<dbReference type="PANTHER" id="PTHR37066:SF1">
    <property type="entry name" value="LNS2_PITP DOMAIN-CONTAINING PROTEIN"/>
    <property type="match status" value="1"/>
</dbReference>
<keyword evidence="2" id="KW-1185">Reference proteome</keyword>
<dbReference type="EMBL" id="NBNE01013847">
    <property type="protein sequence ID" value="OWY94782.1"/>
    <property type="molecule type" value="Genomic_DNA"/>
</dbReference>
<name>A0A225UNU5_9STRA</name>